<feature type="domain" description="Chitin-binding type-2" evidence="8">
    <location>
        <begin position="735"/>
        <end position="790"/>
    </location>
</feature>
<keyword evidence="10" id="KW-1185">Reference proteome</keyword>
<feature type="compositionally biased region" description="Polar residues" evidence="6">
    <location>
        <begin position="2351"/>
        <end position="2361"/>
    </location>
</feature>
<feature type="compositionally biased region" description="Low complexity" evidence="6">
    <location>
        <begin position="2320"/>
        <end position="2331"/>
    </location>
</feature>
<dbReference type="OrthoDB" id="6437842at2759"/>
<feature type="compositionally biased region" description="Low complexity" evidence="6">
    <location>
        <begin position="1389"/>
        <end position="1403"/>
    </location>
</feature>
<feature type="domain" description="Chitin-binding type-2" evidence="8">
    <location>
        <begin position="659"/>
        <end position="714"/>
    </location>
</feature>
<feature type="compositionally biased region" description="Basic and acidic residues" evidence="6">
    <location>
        <begin position="1984"/>
        <end position="1994"/>
    </location>
</feature>
<feature type="region of interest" description="Disordered" evidence="6">
    <location>
        <begin position="1279"/>
        <end position="1421"/>
    </location>
</feature>
<feature type="compositionally biased region" description="Polar residues" evidence="6">
    <location>
        <begin position="2299"/>
        <end position="2311"/>
    </location>
</feature>
<feature type="region of interest" description="Disordered" evidence="6">
    <location>
        <begin position="2660"/>
        <end position="2686"/>
    </location>
</feature>
<keyword evidence="2 7" id="KW-0732">Signal</keyword>
<proteinExistence type="predicted"/>
<evidence type="ECO:0000256" key="4">
    <source>
        <dbReference type="ARBA" id="ARBA00023157"/>
    </source>
</evidence>
<protein>
    <submittedName>
        <fullName evidence="9">Platelet glycoprotein Ib alpha chain</fullName>
    </submittedName>
</protein>
<feature type="signal peptide" evidence="7">
    <location>
        <begin position="1"/>
        <end position="26"/>
    </location>
</feature>
<feature type="compositionally biased region" description="Polar residues" evidence="6">
    <location>
        <begin position="1535"/>
        <end position="1570"/>
    </location>
</feature>
<feature type="region of interest" description="Disordered" evidence="6">
    <location>
        <begin position="2299"/>
        <end position="2411"/>
    </location>
</feature>
<feature type="domain" description="Chitin-binding type-2" evidence="8">
    <location>
        <begin position="971"/>
        <end position="1026"/>
    </location>
</feature>
<keyword evidence="4" id="KW-1015">Disulfide bond</keyword>
<feature type="compositionally biased region" description="Polar residues" evidence="6">
    <location>
        <begin position="1299"/>
        <end position="1388"/>
    </location>
</feature>
<feature type="compositionally biased region" description="Polar residues" evidence="6">
    <location>
        <begin position="1952"/>
        <end position="1965"/>
    </location>
</feature>
<feature type="compositionally biased region" description="Basic and acidic residues" evidence="6">
    <location>
        <begin position="1892"/>
        <end position="1904"/>
    </location>
</feature>
<dbReference type="Gene3D" id="2.170.140.10">
    <property type="entry name" value="Chitin binding domain"/>
    <property type="match status" value="21"/>
</dbReference>
<dbReference type="STRING" id="407821.A0A087T425"/>
<dbReference type="Pfam" id="PF01607">
    <property type="entry name" value="CBM_14"/>
    <property type="match status" value="19"/>
</dbReference>
<feature type="compositionally biased region" description="Polar residues" evidence="6">
    <location>
        <begin position="1926"/>
        <end position="1941"/>
    </location>
</feature>
<keyword evidence="1" id="KW-0147">Chitin-binding</keyword>
<feature type="domain" description="Chitin-binding type-2" evidence="8">
    <location>
        <begin position="891"/>
        <end position="946"/>
    </location>
</feature>
<feature type="domain" description="Chitin-binding type-2" evidence="8">
    <location>
        <begin position="1684"/>
        <end position="1739"/>
    </location>
</feature>
<feature type="compositionally biased region" description="Polar residues" evidence="6">
    <location>
        <begin position="1479"/>
        <end position="1488"/>
    </location>
</feature>
<dbReference type="GO" id="GO:0008061">
    <property type="term" value="F:chitin binding"/>
    <property type="evidence" value="ECO:0007669"/>
    <property type="project" value="UniProtKB-KW"/>
</dbReference>
<feature type="domain" description="Chitin-binding type-2" evidence="8">
    <location>
        <begin position="1127"/>
        <end position="1182"/>
    </location>
</feature>
<evidence type="ECO:0000256" key="2">
    <source>
        <dbReference type="ARBA" id="ARBA00022729"/>
    </source>
</evidence>
<dbReference type="InterPro" id="IPR051940">
    <property type="entry name" value="Chitin_bind-dev_reg"/>
</dbReference>
<feature type="compositionally biased region" description="Polar residues" evidence="6">
    <location>
        <begin position="2368"/>
        <end position="2387"/>
    </location>
</feature>
<feature type="domain" description="Chitin-binding type-2" evidence="8">
    <location>
        <begin position="577"/>
        <end position="632"/>
    </location>
</feature>
<evidence type="ECO:0000256" key="7">
    <source>
        <dbReference type="SAM" id="SignalP"/>
    </source>
</evidence>
<dbReference type="InterPro" id="IPR036508">
    <property type="entry name" value="Chitin-bd_dom_sf"/>
</dbReference>
<feature type="compositionally biased region" description="Polar residues" evidence="6">
    <location>
        <begin position="2660"/>
        <end position="2669"/>
    </location>
</feature>
<feature type="compositionally biased region" description="Polar residues" evidence="6">
    <location>
        <begin position="2551"/>
        <end position="2572"/>
    </location>
</feature>
<feature type="domain" description="Chitin-binding type-2" evidence="8">
    <location>
        <begin position="2144"/>
        <end position="2199"/>
    </location>
</feature>
<accession>A0A087T425</accession>
<dbReference type="SMART" id="SM00494">
    <property type="entry name" value="ChtBD2"/>
    <property type="match status" value="22"/>
</dbReference>
<feature type="region of interest" description="Disordered" evidence="6">
    <location>
        <begin position="1442"/>
        <end position="1580"/>
    </location>
</feature>
<feature type="compositionally biased region" description="Basic and acidic residues" evidence="6">
    <location>
        <begin position="2110"/>
        <end position="2123"/>
    </location>
</feature>
<feature type="compositionally biased region" description="Polar residues" evidence="6">
    <location>
        <begin position="1998"/>
        <end position="2011"/>
    </location>
</feature>
<feature type="region of interest" description="Disordered" evidence="6">
    <location>
        <begin position="196"/>
        <end position="215"/>
    </location>
</feature>
<dbReference type="EMBL" id="KK113308">
    <property type="protein sequence ID" value="KFM59864.1"/>
    <property type="molecule type" value="Genomic_DNA"/>
</dbReference>
<evidence type="ECO:0000313" key="10">
    <source>
        <dbReference type="Proteomes" id="UP000054359"/>
    </source>
</evidence>
<dbReference type="SUPFAM" id="SSF57625">
    <property type="entry name" value="Invertebrate chitin-binding proteins"/>
    <property type="match status" value="21"/>
</dbReference>
<feature type="compositionally biased region" description="Low complexity" evidence="6">
    <location>
        <begin position="1442"/>
        <end position="1453"/>
    </location>
</feature>
<feature type="region of interest" description="Disordered" evidence="6">
    <location>
        <begin position="2446"/>
        <end position="2531"/>
    </location>
</feature>
<feature type="compositionally biased region" description="Polar residues" evidence="6">
    <location>
        <begin position="2463"/>
        <end position="2501"/>
    </location>
</feature>
<feature type="chain" id="PRO_5001829288" evidence="7">
    <location>
        <begin position="27"/>
        <end position="2754"/>
    </location>
</feature>
<feature type="compositionally biased region" description="Polar residues" evidence="6">
    <location>
        <begin position="2067"/>
        <end position="2087"/>
    </location>
</feature>
<feature type="domain" description="Chitin-binding type-2" evidence="8">
    <location>
        <begin position="1203"/>
        <end position="1258"/>
    </location>
</feature>
<feature type="non-terminal residue" evidence="9">
    <location>
        <position position="2754"/>
    </location>
</feature>
<evidence type="ECO:0000259" key="8">
    <source>
        <dbReference type="PROSITE" id="PS50940"/>
    </source>
</evidence>
<name>A0A087T425_STEMI</name>
<dbReference type="InterPro" id="IPR002557">
    <property type="entry name" value="Chitin-bd_dom"/>
</dbReference>
<evidence type="ECO:0000256" key="6">
    <source>
        <dbReference type="SAM" id="MobiDB-lite"/>
    </source>
</evidence>
<feature type="region of interest" description="Disordered" evidence="6">
    <location>
        <begin position="2605"/>
        <end position="2642"/>
    </location>
</feature>
<dbReference type="PANTHER" id="PTHR23301:SF0">
    <property type="entry name" value="CHITIN-BINDING TYPE-2 DOMAIN-CONTAINING PROTEIN-RELATED"/>
    <property type="match status" value="1"/>
</dbReference>
<evidence type="ECO:0000313" key="9">
    <source>
        <dbReference type="EMBL" id="KFM59864.1"/>
    </source>
</evidence>
<organism evidence="9 10">
    <name type="scientific">Stegodyphus mimosarum</name>
    <name type="common">African social velvet spider</name>
    <dbReference type="NCBI Taxonomy" id="407821"/>
    <lineage>
        <taxon>Eukaryota</taxon>
        <taxon>Metazoa</taxon>
        <taxon>Ecdysozoa</taxon>
        <taxon>Arthropoda</taxon>
        <taxon>Chelicerata</taxon>
        <taxon>Arachnida</taxon>
        <taxon>Araneae</taxon>
        <taxon>Araneomorphae</taxon>
        <taxon>Entelegynae</taxon>
        <taxon>Eresoidea</taxon>
        <taxon>Eresidae</taxon>
        <taxon>Stegodyphus</taxon>
    </lineage>
</organism>
<feature type="domain" description="Chitin-binding type-2" evidence="8">
    <location>
        <begin position="1047"/>
        <end position="1102"/>
    </location>
</feature>
<evidence type="ECO:0000256" key="1">
    <source>
        <dbReference type="ARBA" id="ARBA00022669"/>
    </source>
</evidence>
<dbReference type="PANTHER" id="PTHR23301">
    <property type="entry name" value="CHITIN BINDING PERITROPHIN-A"/>
    <property type="match status" value="1"/>
</dbReference>
<feature type="domain" description="Chitin-binding type-2" evidence="8">
    <location>
        <begin position="218"/>
        <end position="273"/>
    </location>
</feature>
<keyword evidence="5" id="KW-0325">Glycoprotein</keyword>
<feature type="domain" description="Chitin-binding type-2" evidence="8">
    <location>
        <begin position="1763"/>
        <end position="1818"/>
    </location>
</feature>
<feature type="compositionally biased region" description="Low complexity" evidence="6">
    <location>
        <begin position="1285"/>
        <end position="1298"/>
    </location>
</feature>
<sequence length="2754" mass="314604">MPAAKMKLKFIMWMLLLMAVCICAAAYTNEIEESDDDSVEDIKTYQKYTNAVLDPQDWIYDRKPVDKQRPTISENTIFLPHEKYCQYFYAFDGTSTYIFKCASRYRFDAEKLQCLRTKSVNCGKRKKKADSSEEDTIGNEFKCPKWSGLHEHKYYCHLFYDCQDKKPFLKMCPPGMMFDKENKRCNHRQYVDCKTRHDPNGKDESDNNDPTSDTHEHTMICENSAGVYPHPVFCNKFIRCWYGYGDVYTCPRDTLYDIDLMECRSRSNVKCRGTIDPYTYDDEDEPTLIDHFPDFECPVLQGRFSHFDCDKFYECMYGSSKLYLCPGGTLYDSDKRACRKESDVVCNKNIVDEEDEDFVCPAREGIYRDETDCGSYYKCKNSKAEHMQCPKGELFDAEWKSCNDEDDVTCGDRALPGDDSESQYNIVDENPSYRCPKRHGRFSHEEICNWYYHCKDDLPSVRFCHGSQYYDNIRNICYNNVDCGKRKPKEDDKTITPKIREFVCPSKNGKFTHPKNCGAFYVCKKHKYKLHYCPEGKLFDRKWKSCEPEQEVTCGERIHPALDPDEPQDKVIDPNPTFTCIENHGRFEHDDYCDWYYNCHDKKASLRECRRGKYYDKKKRKCIHFRDVSCENRKEPEGRDIIEISSTTEQVVSTTQESVFECPKKEGKFAHERDCSMFYHCKKGKNTIHRCPKNRLFDEERRSCEDGERVLCGHRIHPDMDPDEAQDEIIDPDPSFRCKSNHGRFTHDEYCHWYYNCHDKEASIRQCKKGKFYDTRRKKCYDAKDVSCEGRQKPDDVDVTPEFITTEVSRTETPEFQCPRKDGKFAHERDCGKFYDCKHGEYKIHKCPKNKLFDEERRSCEDDDHVSCGQRIHPDMDPDETQDEIIDPNPNFRCKQNHGTFTHDEHCHWYYHCHDKKASIRQCKKGKYYDTKRKKCYDAKDVSCEGRRKPDDVDMTTEFITTEVPTTETPEFQCPRKEGKFAHERDCGKFYDCKRGEYKIHKCPKNKLFDEKERHCEDEDDVSCGQRIHPDMDPDEPQDEIIDPTPNFRCKTNHGKFTHEEYCHLYYHCHDKKASIRQCKKGKYYDTRRKKCYDSKDVSCEGRRKPDEVDITTEFITTEVSTTEAPKFQCPKKSGKFAHEKDCGKFYDCKRGEYKIHKCPKNELFDEKERDCEDEDDVSCGQRIHPDMDPDEPQDKIVDPNPNFRCKSKHGKYTHEEFCHWYYKCHDKKASIRECRRGKYYDIKKKKCVNSEDVSCGKRKEPEETSTVQPETTTITFPETEKTSETSIITSPLSTTSEQPATTSAFPETKTTSETSNITRLPSTISEQPATTSAFPETKTTSETSNITRLPSTISEQPATTSAFPETKTTSETSNITRLPSTISEQPATTSTFPETKTTSETSNITRLPPTISEQPATTSAFPETDTTLRIFNITSSAVTVTEVPTTKTPPRTITEEPGTSPLVSITDELTTKPPVSITEETATSSLVTAAEKPITTSPPITARETSTPRLNKTTTDDSLTTTRRPVPSEHPRTTKGQVTVSAHTTAYEESSTPPPSATVSELQSTTQLPTDDGVNPDKIVDPNPKYDCNGDEGNFPHEKYCHYYFSCKNNKATLRECPEGTYFDMMRGHCEDWYMVSCGDRLTHEDVDSTFDDFQSTPFVPERRTISYPDHKTTKEPVSEKPSFECPTEEGFYEHERNCAKYYICKNKVPEVKTCPDGQLYDTEKRACNEEQETNCGERIHPKDDPDNPDKIPDKVIDPNPDFNCTHRHGYFMHDLFCKWYYYCHDNKPEVRECAGDQYFDSVRNKCLDWWMVICDKRIIPEETTLLPITDATKDHGTTSYGNKETGSTAKNNIGTDFTPDWSREFSTTESDEKTKITSTDAKWTGNGKWTTRDWGKTTRPTDRSAGTDISRWTTRDWSKGPRSTYPNGGTDSGRWTTRAGSKRPWFTERTGGTESGRWTTSDWTKGPGFTDGTGGTDSGRWTTRDWSKRPWFTERSGGTDSGRWTTSDWTKGPGFTDGTRGTDSGKWTTRDRSEVPWFTGKTGGTDSGRWTTKDWSKGPWPTDRSGGTDNGRWTTRVWSKEPSTIGNGGTGSDKWPTSDWSKGTWPTEKSRGTDSDRWTRASSKETVSTDITNFIITSTSVSITCEDDNENQPHETDCSLYFQCKNGISSIEKCPAGMLFNRIMKQCYREDWVDCDHRKRPEIGVTDDPTATERPIEELCKEEDGDFHHPKDCRLYYTCRDGESELNECPVGMLFDNAMRTCFDENRVNCGKRYRPQTTTQTPDDCDEWLRTLNTTVGTVATSPGSGTVSPVDKETGGTDSTDSRSSSSIDEDKNRSTQTENHGKDSSSTESVQSTTNEPQEDKSSNAPTDSEWFSTKTSKFITESSKRTSTEAENSRETDEKTVSPVSTLSTIQEDFKTQTVSDEAGYSTLGLKSTIMTKDEGTSNKNIFTSPADKTENNRITGDDLTTISPLNTQDGKTGTDIASTKPSDNPENTKPSTEDDASNKGTTNDRRMTSGEPEIGSTSYKNTGKTKIVIIPTAETGSVITEQTKSTGIPKTGSPVTSTNTDSEFKTSEVPQNTGATGTAEGRTDISLEIRTDTGASTAVSTDSGKGKEIIPTREGTPPSDVTDGKTGTDSASTITMDYNTDGSTPYGVSTTHHTTQHPCLTHTHSTEKPTVPPKTKCEKDDIDCITKETGDVEKWYKCPKRQGNFPHPSTDRLFIYCRNWKPRVKRCAKDLVFSPAYMRCIRP</sequence>
<feature type="domain" description="Chitin-binding type-2" evidence="8">
    <location>
        <begin position="357"/>
        <end position="412"/>
    </location>
</feature>
<feature type="domain" description="Chitin-binding type-2" evidence="8">
    <location>
        <begin position="2219"/>
        <end position="2274"/>
    </location>
</feature>
<dbReference type="PROSITE" id="PS50940">
    <property type="entry name" value="CHIT_BIND_II"/>
    <property type="match status" value="21"/>
</dbReference>
<dbReference type="Proteomes" id="UP000054359">
    <property type="component" value="Unassembled WGS sequence"/>
</dbReference>
<feature type="compositionally biased region" description="Polar residues" evidence="6">
    <location>
        <begin position="2605"/>
        <end position="2614"/>
    </location>
</feature>
<evidence type="ECO:0000256" key="5">
    <source>
        <dbReference type="ARBA" id="ARBA00023180"/>
    </source>
</evidence>
<feature type="region of interest" description="Disordered" evidence="6">
    <location>
        <begin position="1889"/>
        <end position="2123"/>
    </location>
</feature>
<feature type="compositionally biased region" description="Polar residues" evidence="6">
    <location>
        <begin position="1412"/>
        <end position="1421"/>
    </location>
</feature>
<feature type="domain" description="Chitin-binding type-2" evidence="8">
    <location>
        <begin position="501"/>
        <end position="556"/>
    </location>
</feature>
<reference evidence="9 10" key="1">
    <citation type="submission" date="2013-11" db="EMBL/GenBank/DDBJ databases">
        <title>Genome sequencing of Stegodyphus mimosarum.</title>
        <authorList>
            <person name="Bechsgaard J."/>
        </authorList>
    </citation>
    <scope>NUCLEOTIDE SEQUENCE [LARGE SCALE GENOMIC DNA]</scope>
</reference>
<feature type="domain" description="Chitin-binding type-2" evidence="8">
    <location>
        <begin position="140"/>
        <end position="195"/>
    </location>
</feature>
<keyword evidence="3" id="KW-0677">Repeat</keyword>
<dbReference type="GO" id="GO:0005576">
    <property type="term" value="C:extracellular region"/>
    <property type="evidence" value="ECO:0007669"/>
    <property type="project" value="InterPro"/>
</dbReference>
<feature type="domain" description="Chitin-binding type-2" evidence="8">
    <location>
        <begin position="294"/>
        <end position="348"/>
    </location>
</feature>
<feature type="compositionally biased region" description="Polar residues" evidence="6">
    <location>
        <begin position="1495"/>
        <end position="1513"/>
    </location>
</feature>
<feature type="region of interest" description="Disordered" evidence="6">
    <location>
        <begin position="2551"/>
        <end position="2591"/>
    </location>
</feature>
<feature type="compositionally biased region" description="Basic and acidic residues" evidence="6">
    <location>
        <begin position="2333"/>
        <end position="2350"/>
    </location>
</feature>
<feature type="compositionally biased region" description="Basic and acidic residues" evidence="6">
    <location>
        <begin position="196"/>
        <end position="205"/>
    </location>
</feature>
<feature type="domain" description="Chitin-binding type-2" evidence="8">
    <location>
        <begin position="432"/>
        <end position="485"/>
    </location>
</feature>
<feature type="domain" description="Chitin-binding type-2" evidence="8">
    <location>
        <begin position="2706"/>
        <end position="2754"/>
    </location>
</feature>
<feature type="compositionally biased region" description="Basic and acidic residues" evidence="6">
    <location>
        <begin position="2388"/>
        <end position="2406"/>
    </location>
</feature>
<evidence type="ECO:0000256" key="3">
    <source>
        <dbReference type="ARBA" id="ARBA00022737"/>
    </source>
</evidence>
<feature type="domain" description="Chitin-binding type-2" evidence="8">
    <location>
        <begin position="815"/>
        <end position="870"/>
    </location>
</feature>
<gene>
    <name evidence="9" type="ORF">X975_01468</name>
</gene>
<dbReference type="OMA" id="PQTKSWQ"/>
<feature type="domain" description="Chitin-binding type-2" evidence="8">
    <location>
        <begin position="1586"/>
        <end position="1641"/>
    </location>
</feature>